<gene>
    <name evidence="2" type="ORF">FOH10_10170</name>
</gene>
<dbReference type="AlphaFoldDB" id="A0A516NJH4"/>
<evidence type="ECO:0000256" key="1">
    <source>
        <dbReference type="SAM" id="MobiDB-lite"/>
    </source>
</evidence>
<feature type="region of interest" description="Disordered" evidence="1">
    <location>
        <begin position="55"/>
        <end position="79"/>
    </location>
</feature>
<accession>A0A516NJH4</accession>
<dbReference type="Proteomes" id="UP000317039">
    <property type="component" value="Chromosome"/>
</dbReference>
<sequence length="79" mass="8216">MNVTREALRAARARYTAAVHEYAAAGQDRLELFSNAVAAGWDSLEAATELGIPGLFTPDGTDVSAPGTDTPGSPARDLL</sequence>
<dbReference type="GeneID" id="80332760"/>
<dbReference type="EMBL" id="CP041695">
    <property type="protein sequence ID" value="QDP79045.1"/>
    <property type="molecule type" value="Genomic_DNA"/>
</dbReference>
<name>A0A516NJH4_9NOCA</name>
<dbReference type="KEGG" id="nod:FOH10_10170"/>
<evidence type="ECO:0000313" key="2">
    <source>
        <dbReference type="EMBL" id="QDP79045.1"/>
    </source>
</evidence>
<evidence type="ECO:0000313" key="3">
    <source>
        <dbReference type="Proteomes" id="UP000317039"/>
    </source>
</evidence>
<dbReference type="RefSeq" id="WP_143980518.1">
    <property type="nucleotide sequence ID" value="NZ_CP041695.1"/>
</dbReference>
<protein>
    <submittedName>
        <fullName evidence="2">Uncharacterized protein</fullName>
    </submittedName>
</protein>
<organism evidence="2 3">
    <name type="scientific">Nocardia otitidiscaviarum</name>
    <dbReference type="NCBI Taxonomy" id="1823"/>
    <lineage>
        <taxon>Bacteria</taxon>
        <taxon>Bacillati</taxon>
        <taxon>Actinomycetota</taxon>
        <taxon>Actinomycetes</taxon>
        <taxon>Mycobacteriales</taxon>
        <taxon>Nocardiaceae</taxon>
        <taxon>Nocardia</taxon>
    </lineage>
</organism>
<reference evidence="2 3" key="1">
    <citation type="submission" date="2019-07" db="EMBL/GenBank/DDBJ databases">
        <title>Complete Genome Sequence and Methylome Analysis of Nocardia otitidis-caviarum NEB252.</title>
        <authorList>
            <person name="Fomenkov A."/>
            <person name="Anton B.P."/>
            <person name="Vincze T."/>
            <person name="Roberts R.J."/>
        </authorList>
    </citation>
    <scope>NUCLEOTIDE SEQUENCE [LARGE SCALE GENOMIC DNA]</scope>
    <source>
        <strain evidence="2 3">NEB252</strain>
    </source>
</reference>
<proteinExistence type="predicted"/>